<dbReference type="Proteomes" id="UP000183832">
    <property type="component" value="Unassembled WGS sequence"/>
</dbReference>
<evidence type="ECO:0000313" key="2">
    <source>
        <dbReference type="Proteomes" id="UP000183832"/>
    </source>
</evidence>
<dbReference type="AlphaFoldDB" id="A0A1J1HER2"/>
<organism evidence="1 2">
    <name type="scientific">Clunio marinus</name>
    <dbReference type="NCBI Taxonomy" id="568069"/>
    <lineage>
        <taxon>Eukaryota</taxon>
        <taxon>Metazoa</taxon>
        <taxon>Ecdysozoa</taxon>
        <taxon>Arthropoda</taxon>
        <taxon>Hexapoda</taxon>
        <taxon>Insecta</taxon>
        <taxon>Pterygota</taxon>
        <taxon>Neoptera</taxon>
        <taxon>Endopterygota</taxon>
        <taxon>Diptera</taxon>
        <taxon>Nematocera</taxon>
        <taxon>Chironomoidea</taxon>
        <taxon>Chironomidae</taxon>
        <taxon>Clunio</taxon>
    </lineage>
</organism>
<gene>
    <name evidence="1" type="ORF">CLUMA_CG000284</name>
</gene>
<evidence type="ECO:0000313" key="1">
    <source>
        <dbReference type="EMBL" id="CRK86439.1"/>
    </source>
</evidence>
<name>A0A1J1HER2_9DIPT</name>
<accession>A0A1J1HER2</accession>
<dbReference type="EMBL" id="CVRI01000001">
    <property type="protein sequence ID" value="CRK86439.1"/>
    <property type="molecule type" value="Genomic_DNA"/>
</dbReference>
<protein>
    <submittedName>
        <fullName evidence="1">CLUMA_CG000284, isoform A</fullName>
    </submittedName>
</protein>
<sequence length="102" mass="11496">MSIDVHIRTEVGLPSCLVISFGVMLHVKTNCGCYALFDCPMDLIYAICLEPVKNTSSLLFPYGIFMSQIIRDDWRILIDSTKCTICSKVHEQTAFGHFPFTS</sequence>
<proteinExistence type="predicted"/>
<keyword evidence="2" id="KW-1185">Reference proteome</keyword>
<reference evidence="1 2" key="1">
    <citation type="submission" date="2015-04" db="EMBL/GenBank/DDBJ databases">
        <authorList>
            <person name="Syromyatnikov M.Y."/>
            <person name="Popov V.N."/>
        </authorList>
    </citation>
    <scope>NUCLEOTIDE SEQUENCE [LARGE SCALE GENOMIC DNA]</scope>
</reference>